<organism evidence="9 10">
    <name type="scientific">Polysphondylium violaceum</name>
    <dbReference type="NCBI Taxonomy" id="133409"/>
    <lineage>
        <taxon>Eukaryota</taxon>
        <taxon>Amoebozoa</taxon>
        <taxon>Evosea</taxon>
        <taxon>Eumycetozoa</taxon>
        <taxon>Dictyostelia</taxon>
        <taxon>Dictyosteliales</taxon>
        <taxon>Dictyosteliaceae</taxon>
        <taxon>Polysphondylium</taxon>
    </lineage>
</organism>
<keyword evidence="5" id="KW-0472">Membrane</keyword>
<evidence type="ECO:0000313" key="10">
    <source>
        <dbReference type="Proteomes" id="UP000695562"/>
    </source>
</evidence>
<feature type="region of interest" description="Disordered" evidence="7">
    <location>
        <begin position="819"/>
        <end position="898"/>
    </location>
</feature>
<dbReference type="EMBL" id="AJWJ01000020">
    <property type="protein sequence ID" value="KAF2077743.1"/>
    <property type="molecule type" value="Genomic_DNA"/>
</dbReference>
<dbReference type="GO" id="GO:0005794">
    <property type="term" value="C:Golgi apparatus"/>
    <property type="evidence" value="ECO:0007669"/>
    <property type="project" value="TreeGrafter"/>
</dbReference>
<dbReference type="PROSITE" id="PS50913">
    <property type="entry name" value="GRIP"/>
    <property type="match status" value="1"/>
</dbReference>
<evidence type="ECO:0000256" key="2">
    <source>
        <dbReference type="ARBA" id="ARBA00004496"/>
    </source>
</evidence>
<dbReference type="OrthoDB" id="21510at2759"/>
<evidence type="ECO:0000256" key="4">
    <source>
        <dbReference type="ARBA" id="ARBA00023054"/>
    </source>
</evidence>
<evidence type="ECO:0000256" key="7">
    <source>
        <dbReference type="SAM" id="MobiDB-lite"/>
    </source>
</evidence>
<proteinExistence type="predicted"/>
<dbReference type="AlphaFoldDB" id="A0A8J4V543"/>
<evidence type="ECO:0000259" key="8">
    <source>
        <dbReference type="PROSITE" id="PS50913"/>
    </source>
</evidence>
<dbReference type="Pfam" id="PF01465">
    <property type="entry name" value="GRIP"/>
    <property type="match status" value="1"/>
</dbReference>
<protein>
    <recommendedName>
        <fullName evidence="8">GRIP domain-containing protein</fullName>
    </recommendedName>
</protein>
<comment type="caution">
    <text evidence="9">The sequence shown here is derived from an EMBL/GenBank/DDBJ whole genome shotgun (WGS) entry which is preliminary data.</text>
</comment>
<keyword evidence="3" id="KW-0963">Cytoplasm</keyword>
<reference evidence="9" key="1">
    <citation type="submission" date="2020-01" db="EMBL/GenBank/DDBJ databases">
        <title>Development of genomics and gene disruption for Polysphondylium violaceum indicates a role for the polyketide synthase stlB in stalk morphogenesis.</title>
        <authorList>
            <person name="Narita B."/>
            <person name="Kawabe Y."/>
            <person name="Kin K."/>
            <person name="Saito T."/>
            <person name="Gibbs R."/>
            <person name="Kuspa A."/>
            <person name="Muzny D."/>
            <person name="Queller D."/>
            <person name="Richards S."/>
            <person name="Strassman J."/>
            <person name="Sucgang R."/>
            <person name="Worley K."/>
            <person name="Schaap P."/>
        </authorList>
    </citation>
    <scope>NUCLEOTIDE SEQUENCE</scope>
    <source>
        <strain evidence="9">QSvi11</strain>
    </source>
</reference>
<keyword evidence="10" id="KW-1185">Reference proteome</keyword>
<feature type="compositionally biased region" description="Low complexity" evidence="7">
    <location>
        <begin position="596"/>
        <end position="608"/>
    </location>
</feature>
<feature type="coiled-coil region" evidence="6">
    <location>
        <begin position="488"/>
        <end position="529"/>
    </location>
</feature>
<feature type="domain" description="GRIP" evidence="8">
    <location>
        <begin position="1001"/>
        <end position="1048"/>
    </location>
</feature>
<dbReference type="Proteomes" id="UP000695562">
    <property type="component" value="Unassembled WGS sequence"/>
</dbReference>
<evidence type="ECO:0000256" key="6">
    <source>
        <dbReference type="SAM" id="Coils"/>
    </source>
</evidence>
<feature type="compositionally biased region" description="Low complexity" evidence="7">
    <location>
        <begin position="829"/>
        <end position="840"/>
    </location>
</feature>
<feature type="compositionally biased region" description="Low complexity" evidence="7">
    <location>
        <begin position="731"/>
        <end position="754"/>
    </location>
</feature>
<comment type="subcellular location">
    <subcellularLocation>
        <location evidence="2">Cytoplasm</location>
    </subcellularLocation>
    <subcellularLocation>
        <location evidence="1">Endomembrane system</location>
        <topology evidence="1">Peripheral membrane protein</topology>
    </subcellularLocation>
</comment>
<accession>A0A8J4V543</accession>
<dbReference type="SMART" id="SM00755">
    <property type="entry name" value="Grip"/>
    <property type="match status" value="1"/>
</dbReference>
<keyword evidence="4 6" id="KW-0175">Coiled coil</keyword>
<sequence>MSSSATTNTSGGGGGTSVNVDNASREELIEFIKKQAAHVKKLEAKYQEVIEAYKKLKKEYIETQKRQQQIEEESTLQKKTSTSIIQSLQQQITELNIRSQKMSNQLEEQLMTRFQKEKAMYQEELSSKSLLINQLQQSQKTLSIERDNLGIQLESILSNNNSSDSKLNDLNIQLNDLKDVNKKLIIERDQLLLEKEQHSNSDSNNNSDNSNQQIDNSKIDELNLEIDRLKELNKQLVENSHNSNNDNRQDDISKGNLKFLEGLPLEKQIDYILGINDQDQSKCSSPNLTSANSGGDPLLVDVVQQQDGESTSTSMTPMSHTTSTVKKIKNYIDQLEKEEQAGKNVLETLKVETESFYEKFLEEKENTSLFLNKQKQELEDMVIDFRNEIEQLKTSYHLKEEEIVSLSNQHQDTIANMKQESDRLRADLDQLKSFINEKEIETQQLKQQLNTQLEQSTKNDETQLNSTKDYQGKITKLKGLLVGAQKHISEQKKLVQDKSNEIVELNNQINDLSTEINTLKDQLKSTDSLQSLNETLAQDYEDMKSNYDYNSQRIRSLEDQLTLKSNEFRSLQDEYNEYKVKAYYTINKNKQSPIINQDDGYNSNNNNNDNDDDNQQEKDENINNNNSQENNSDDSNNRNSTKELMEEQRNNFDIEINQLKEQITLLNDDKLKMEREMTKLKDELEETRDNINIYKSKIKNLNQTISTLKTDLENNNNRNNENDNNSEKLLENNNNNNNTNNNDNNINNSDNNNSNDKEKEKEIEALKENYEKEIKLQEEKYIELNSQLNLFKRNNNSLMREKDRIIQEHKNTIEKLEKEILENSNDNKTTTTTTTTNTATPIDNQQHQHENQNLKKSSASILSPLNIENNDSSDDDNYNNSNNNGDDLLPSPMAKNLGLPDELLNQQHKSNFTLEHLIPQSILPKEKHSLIPVPKNNPLEVENILQNYAHTQASRDEELRRYQNEINQLKYALNESDKMEQKHFDQEKLLKEEIRNLERNIKLENLQPTYLKNIILRFIETDDADSLMPVLTTMLSLTPDEVRKANDALKSRKGAMQGFWKGKLF</sequence>
<feature type="region of interest" description="Disordered" evidence="7">
    <location>
        <begin position="710"/>
        <end position="760"/>
    </location>
</feature>
<feature type="region of interest" description="Disordered" evidence="7">
    <location>
        <begin position="196"/>
        <end position="216"/>
    </location>
</feature>
<feature type="compositionally biased region" description="Low complexity" evidence="7">
    <location>
        <begin position="713"/>
        <end position="723"/>
    </location>
</feature>
<evidence type="ECO:0000256" key="1">
    <source>
        <dbReference type="ARBA" id="ARBA00004184"/>
    </source>
</evidence>
<feature type="compositionally biased region" description="Polar residues" evidence="7">
    <location>
        <begin position="854"/>
        <end position="868"/>
    </location>
</feature>
<name>A0A8J4V543_9MYCE</name>
<evidence type="ECO:0000256" key="3">
    <source>
        <dbReference type="ARBA" id="ARBA00022490"/>
    </source>
</evidence>
<feature type="coiled-coil region" evidence="6">
    <location>
        <begin position="332"/>
        <end position="455"/>
    </location>
</feature>
<evidence type="ECO:0000256" key="5">
    <source>
        <dbReference type="ARBA" id="ARBA00023136"/>
    </source>
</evidence>
<feature type="compositionally biased region" description="Low complexity" evidence="7">
    <location>
        <begin position="622"/>
        <end position="639"/>
    </location>
</feature>
<dbReference type="InterPro" id="IPR000237">
    <property type="entry name" value="GRIP_dom"/>
</dbReference>
<feature type="region of interest" description="Disordered" evidence="7">
    <location>
        <begin position="591"/>
        <end position="640"/>
    </location>
</feature>
<gene>
    <name evidence="9" type="ORF">CYY_000930</name>
</gene>
<feature type="coiled-coil region" evidence="6">
    <location>
        <begin position="167"/>
        <end position="194"/>
    </location>
</feature>
<feature type="coiled-coil region" evidence="6">
    <location>
        <begin position="219"/>
        <end position="246"/>
    </location>
</feature>
<feature type="coiled-coil region" evidence="6">
    <location>
        <begin position="959"/>
        <end position="1007"/>
    </location>
</feature>
<feature type="region of interest" description="Disordered" evidence="7">
    <location>
        <begin position="1"/>
        <end position="20"/>
    </location>
</feature>
<feature type="coiled-coil region" evidence="6">
    <location>
        <begin position="32"/>
        <end position="124"/>
    </location>
</feature>
<dbReference type="PANTHER" id="PTHR23157:SF25">
    <property type="entry name" value="GRIP AND COILED-COIL DOMAIN-CONTAINING PROTEIN 1"/>
    <property type="match status" value="1"/>
</dbReference>
<evidence type="ECO:0000313" key="9">
    <source>
        <dbReference type="EMBL" id="KAF2077743.1"/>
    </source>
</evidence>
<dbReference type="PANTHER" id="PTHR23157">
    <property type="entry name" value="GRIP AND COILED-COIL DOMAIN-CONTAINING PROTEIN 1"/>
    <property type="match status" value="1"/>
</dbReference>
<feature type="compositionally biased region" description="Low complexity" evidence="7">
    <location>
        <begin position="878"/>
        <end position="887"/>
    </location>
</feature>
<feature type="compositionally biased region" description="Low complexity" evidence="7">
    <location>
        <begin position="200"/>
        <end position="216"/>
    </location>
</feature>
<dbReference type="InterPro" id="IPR051952">
    <property type="entry name" value="Golgi-autophagy_related"/>
</dbReference>